<evidence type="ECO:0008006" key="3">
    <source>
        <dbReference type="Google" id="ProtNLM"/>
    </source>
</evidence>
<reference evidence="1 2" key="1">
    <citation type="submission" date="2016-09" db="EMBL/GenBank/DDBJ databases">
        <title>genome sequence of Mycobacterium sp. 739 SCH.</title>
        <authorList>
            <person name="Greninger A.L."/>
            <person name="Qin X."/>
            <person name="Jerome K."/>
            <person name="Vora S."/>
            <person name="Quinn K."/>
        </authorList>
    </citation>
    <scope>NUCLEOTIDE SEQUENCE [LARGE SCALE GENOMIC DNA]</scope>
    <source>
        <strain evidence="1 2">SCH</strain>
    </source>
</reference>
<protein>
    <recommendedName>
        <fullName evidence="3">CRISPR-associated protein</fullName>
    </recommendedName>
</protein>
<gene>
    <name evidence="1" type="ORF">BEL07_08195</name>
</gene>
<evidence type="ECO:0000313" key="1">
    <source>
        <dbReference type="EMBL" id="OFJ54204.1"/>
    </source>
</evidence>
<accession>A0A1E8Q8E9</accession>
<dbReference type="EMBL" id="MCHX01000015">
    <property type="protein sequence ID" value="OFJ54204.1"/>
    <property type="molecule type" value="Genomic_DNA"/>
</dbReference>
<name>A0A1E8Q8E9_9MYCO</name>
<dbReference type="Proteomes" id="UP000178953">
    <property type="component" value="Unassembled WGS sequence"/>
</dbReference>
<evidence type="ECO:0000313" key="2">
    <source>
        <dbReference type="Proteomes" id="UP000178953"/>
    </source>
</evidence>
<keyword evidence="2" id="KW-1185">Reference proteome</keyword>
<comment type="caution">
    <text evidence="1">The sequence shown here is derived from an EMBL/GenBank/DDBJ whole genome shotgun (WGS) entry which is preliminary data.</text>
</comment>
<proteinExistence type="predicted"/>
<dbReference type="AlphaFoldDB" id="A0A1E8Q8E9"/>
<sequence length="241" mass="26748">MIALQITATTPHGVVLSRPWGVALDGLLASVLWDRRKWAARAAGESFTYQDSDTPEILDLPLARCGDPERDHDWHWMATFADLHPRPHGTIEPDIRWRTSRTDRSRLQHLTPVIGSQAVSDNQGRYQRRVVPVMATPASKLTWRAVGDPDRIRDLLTELPSIGKHRGVGEGVVTHWQVSETPDVPEWSAGHEHEPGILGRTAPPRCVDDLERVTAGALGTATVRPPYLHPASRTTAYSPAR</sequence>
<organism evidence="1 2">
    <name type="scientific">Mycolicibacterium grossiae</name>
    <dbReference type="NCBI Taxonomy" id="1552759"/>
    <lineage>
        <taxon>Bacteria</taxon>
        <taxon>Bacillati</taxon>
        <taxon>Actinomycetota</taxon>
        <taxon>Actinomycetes</taxon>
        <taxon>Mycobacteriales</taxon>
        <taxon>Mycobacteriaceae</taxon>
        <taxon>Mycolicibacterium</taxon>
    </lineage>
</organism>
<dbReference type="RefSeq" id="WP_070352599.1">
    <property type="nucleotide sequence ID" value="NZ_MCHX01000015.1"/>
</dbReference>